<comment type="caution">
    <text evidence="5">The sequence shown here is derived from an EMBL/GenBank/DDBJ whole genome shotgun (WGS) entry which is preliminary data.</text>
</comment>
<dbReference type="GO" id="GO:0043565">
    <property type="term" value="F:sequence-specific DNA binding"/>
    <property type="evidence" value="ECO:0007669"/>
    <property type="project" value="InterPro"/>
</dbReference>
<name>A0A2V3ZY56_9BACT</name>
<evidence type="ECO:0000256" key="2">
    <source>
        <dbReference type="ARBA" id="ARBA00023125"/>
    </source>
</evidence>
<dbReference type="PROSITE" id="PS00041">
    <property type="entry name" value="HTH_ARAC_FAMILY_1"/>
    <property type="match status" value="1"/>
</dbReference>
<dbReference type="InterPro" id="IPR018062">
    <property type="entry name" value="HTH_AraC-typ_CS"/>
</dbReference>
<dbReference type="OrthoDB" id="2569619at2"/>
<dbReference type="InterPro" id="IPR011051">
    <property type="entry name" value="RmlC_Cupin_sf"/>
</dbReference>
<evidence type="ECO:0000256" key="3">
    <source>
        <dbReference type="ARBA" id="ARBA00023163"/>
    </source>
</evidence>
<dbReference type="Proteomes" id="UP000248079">
    <property type="component" value="Unassembled WGS sequence"/>
</dbReference>
<dbReference type="SUPFAM" id="SSF51182">
    <property type="entry name" value="RmlC-like cupins"/>
    <property type="match status" value="1"/>
</dbReference>
<proteinExistence type="predicted"/>
<evidence type="ECO:0000259" key="4">
    <source>
        <dbReference type="PROSITE" id="PS01124"/>
    </source>
</evidence>
<dbReference type="PRINTS" id="PR00032">
    <property type="entry name" value="HTHARAC"/>
</dbReference>
<dbReference type="InterPro" id="IPR018060">
    <property type="entry name" value="HTH_AraC"/>
</dbReference>
<dbReference type="GO" id="GO:0003700">
    <property type="term" value="F:DNA-binding transcription factor activity"/>
    <property type="evidence" value="ECO:0007669"/>
    <property type="project" value="InterPro"/>
</dbReference>
<dbReference type="SUPFAM" id="SSF46689">
    <property type="entry name" value="Homeodomain-like"/>
    <property type="match status" value="2"/>
</dbReference>
<keyword evidence="6" id="KW-1185">Reference proteome</keyword>
<gene>
    <name evidence="5" type="ORF">DF185_11465</name>
</gene>
<dbReference type="CDD" id="cd06976">
    <property type="entry name" value="cupin_MtlR-like_N"/>
    <property type="match status" value="1"/>
</dbReference>
<accession>A0A2V3ZY56</accession>
<dbReference type="InterPro" id="IPR009057">
    <property type="entry name" value="Homeodomain-like_sf"/>
</dbReference>
<protein>
    <submittedName>
        <fullName evidence="5">AraC family transcriptional regulator</fullName>
    </submittedName>
</protein>
<dbReference type="Gene3D" id="1.10.10.60">
    <property type="entry name" value="Homeodomain-like"/>
    <property type="match status" value="2"/>
</dbReference>
<keyword evidence="1" id="KW-0805">Transcription regulation</keyword>
<evidence type="ECO:0000256" key="1">
    <source>
        <dbReference type="ARBA" id="ARBA00023015"/>
    </source>
</evidence>
<dbReference type="PROSITE" id="PS01124">
    <property type="entry name" value="HTH_ARAC_FAMILY_2"/>
    <property type="match status" value="1"/>
</dbReference>
<dbReference type="InterPro" id="IPR013096">
    <property type="entry name" value="Cupin_2"/>
</dbReference>
<dbReference type="Pfam" id="PF12833">
    <property type="entry name" value="HTH_18"/>
    <property type="match status" value="1"/>
</dbReference>
<evidence type="ECO:0000313" key="6">
    <source>
        <dbReference type="Proteomes" id="UP000248079"/>
    </source>
</evidence>
<dbReference type="PANTHER" id="PTHR43280:SF2">
    <property type="entry name" value="HTH-TYPE TRANSCRIPTIONAL REGULATOR EXSA"/>
    <property type="match status" value="1"/>
</dbReference>
<organism evidence="5 6">
    <name type="scientific">Marinifilum breve</name>
    <dbReference type="NCBI Taxonomy" id="2184082"/>
    <lineage>
        <taxon>Bacteria</taxon>
        <taxon>Pseudomonadati</taxon>
        <taxon>Bacteroidota</taxon>
        <taxon>Bacteroidia</taxon>
        <taxon>Marinilabiliales</taxon>
        <taxon>Marinifilaceae</taxon>
    </lineage>
</organism>
<dbReference type="Gene3D" id="2.60.120.10">
    <property type="entry name" value="Jelly Rolls"/>
    <property type="match status" value="1"/>
</dbReference>
<reference evidence="5 6" key="1">
    <citation type="submission" date="2018-05" db="EMBL/GenBank/DDBJ databases">
        <title>Marinifilum breve JC075T sp. nov., a marine bacterium isolated from Yongle Blue Hole in the South China Sea.</title>
        <authorList>
            <person name="Fu T."/>
        </authorList>
    </citation>
    <scope>NUCLEOTIDE SEQUENCE [LARGE SCALE GENOMIC DNA]</scope>
    <source>
        <strain evidence="5 6">JC075</strain>
    </source>
</reference>
<keyword evidence="3" id="KW-0804">Transcription</keyword>
<dbReference type="InterPro" id="IPR014710">
    <property type="entry name" value="RmlC-like_jellyroll"/>
</dbReference>
<dbReference type="EMBL" id="QFLI01000004">
    <property type="protein sequence ID" value="PXY01256.1"/>
    <property type="molecule type" value="Genomic_DNA"/>
</dbReference>
<dbReference type="AlphaFoldDB" id="A0A2V3ZY56"/>
<evidence type="ECO:0000313" key="5">
    <source>
        <dbReference type="EMBL" id="PXY01256.1"/>
    </source>
</evidence>
<dbReference type="SMART" id="SM00342">
    <property type="entry name" value="HTH_ARAC"/>
    <property type="match status" value="1"/>
</dbReference>
<sequence length="291" mass="34112">MSLVLEEISVKREHSFRSKIDVLPHIEVPWHYHPEFELIFIEKSHGTLVVGDCIDHFNDGDMIFIGPNTPHIMKNDDLFYSKESEERVIAWVVHFKEDSFGKEFFLLPEMRRIKEMLINSFKGIRIEGSTKYKIIQHLKNLHTSDYSQRIIVLLQILQLIAQSEDLEYLASDSFVESFKQSSNQKLYKIYEYVSENFQQKIDLEEAAKIANMSKTAFCRFFKSKTQKTFSEFLNEMRINYAQKLLAEGKLSVSQIAYECGFNSPSYFNKQFKAFTGKSPKEKKSEIQSSYI</sequence>
<keyword evidence="2" id="KW-0238">DNA-binding</keyword>
<feature type="domain" description="HTH araC/xylS-type" evidence="4">
    <location>
        <begin position="187"/>
        <end position="285"/>
    </location>
</feature>
<dbReference type="PANTHER" id="PTHR43280">
    <property type="entry name" value="ARAC-FAMILY TRANSCRIPTIONAL REGULATOR"/>
    <property type="match status" value="1"/>
</dbReference>
<dbReference type="RefSeq" id="WP_110360887.1">
    <property type="nucleotide sequence ID" value="NZ_QFLI01000004.1"/>
</dbReference>
<dbReference type="Pfam" id="PF07883">
    <property type="entry name" value="Cupin_2"/>
    <property type="match status" value="1"/>
</dbReference>
<dbReference type="InterPro" id="IPR020449">
    <property type="entry name" value="Tscrpt_reg_AraC-type_HTH"/>
</dbReference>